<keyword evidence="3" id="KW-1185">Reference proteome</keyword>
<dbReference type="AlphaFoldDB" id="A0A1W6LD48"/>
<dbReference type="Proteomes" id="UP000193427">
    <property type="component" value="Chromosome"/>
</dbReference>
<reference evidence="2 3" key="1">
    <citation type="submission" date="2016-04" db="EMBL/GenBank/DDBJ databases">
        <title>Complete genome sequence of natural rubber-degrading, novel Gram-negative bacterium, Rhizobacter gummiphilus strain NS21.</title>
        <authorList>
            <person name="Tabata M."/>
            <person name="Kasai D."/>
            <person name="Fukuda M."/>
        </authorList>
    </citation>
    <scope>NUCLEOTIDE SEQUENCE [LARGE SCALE GENOMIC DNA]</scope>
    <source>
        <strain evidence="2 3">NS21</strain>
    </source>
</reference>
<evidence type="ECO:0000259" key="1">
    <source>
        <dbReference type="Pfam" id="PF13590"/>
    </source>
</evidence>
<proteinExistence type="predicted"/>
<organism evidence="2 3">
    <name type="scientific">Piscinibacter gummiphilus</name>
    <dbReference type="NCBI Taxonomy" id="946333"/>
    <lineage>
        <taxon>Bacteria</taxon>
        <taxon>Pseudomonadati</taxon>
        <taxon>Pseudomonadota</taxon>
        <taxon>Betaproteobacteria</taxon>
        <taxon>Burkholderiales</taxon>
        <taxon>Sphaerotilaceae</taxon>
        <taxon>Piscinibacter</taxon>
    </lineage>
</organism>
<sequence length="205" mass="22185">MHARLRFPSSRWLALAFGLLLTACATYSLTNVWRDPGFQGPPLRKVLVLAMSGSDANRRIFEDGVAQALRAAGTEATPAYTLLADSGHIPPEKIKAALSRSGAEAVLITRLLKVDRQVNVSPAGPAPMMYGRGGFYGWYGGAWGGVPATIDTYNVLTLETTLWDMRADKALWTATSEGTEVRDMNKATADLSKALVERMKQDGVI</sequence>
<dbReference type="EMBL" id="CP015118">
    <property type="protein sequence ID" value="ARN22205.1"/>
    <property type="molecule type" value="Genomic_DNA"/>
</dbReference>
<name>A0A1W6LD48_9BURK</name>
<dbReference type="STRING" id="946333.A4W93_21160"/>
<dbReference type="OrthoDB" id="7059249at2"/>
<dbReference type="RefSeq" id="WP_085752503.1">
    <property type="nucleotide sequence ID" value="NZ_BSPR01000006.1"/>
</dbReference>
<accession>A0A1W6LD48</accession>
<evidence type="ECO:0000313" key="3">
    <source>
        <dbReference type="Proteomes" id="UP000193427"/>
    </source>
</evidence>
<feature type="domain" description="DUF4136" evidence="1">
    <location>
        <begin position="106"/>
        <end position="199"/>
    </location>
</feature>
<dbReference type="PROSITE" id="PS51257">
    <property type="entry name" value="PROKAR_LIPOPROTEIN"/>
    <property type="match status" value="1"/>
</dbReference>
<gene>
    <name evidence="2" type="ORF">A4W93_21160</name>
</gene>
<dbReference type="Pfam" id="PF13590">
    <property type="entry name" value="DUF4136"/>
    <property type="match status" value="1"/>
</dbReference>
<protein>
    <recommendedName>
        <fullName evidence="1">DUF4136 domain-containing protein</fullName>
    </recommendedName>
</protein>
<dbReference type="Gene3D" id="3.30.160.670">
    <property type="match status" value="1"/>
</dbReference>
<evidence type="ECO:0000313" key="2">
    <source>
        <dbReference type="EMBL" id="ARN22205.1"/>
    </source>
</evidence>
<dbReference type="InterPro" id="IPR025411">
    <property type="entry name" value="DUF4136"/>
</dbReference>
<dbReference type="KEGG" id="rgu:A4W93_21160"/>